<evidence type="ECO:0000256" key="8">
    <source>
        <dbReference type="ARBA" id="ARBA00052101"/>
    </source>
</evidence>
<evidence type="ECO:0000256" key="10">
    <source>
        <dbReference type="HAMAP-Rule" id="MF_00186"/>
    </source>
</evidence>
<feature type="binding site" evidence="10">
    <location>
        <position position="246"/>
    </location>
    <ligand>
        <name>glycerol</name>
        <dbReference type="ChEBI" id="CHEBI:17754"/>
    </ligand>
</feature>
<dbReference type="InterPro" id="IPR043129">
    <property type="entry name" value="ATPase_NBD"/>
</dbReference>
<dbReference type="InterPro" id="IPR000577">
    <property type="entry name" value="Carb_kinase_FGGY"/>
</dbReference>
<dbReference type="UniPathway" id="UPA00618">
    <property type="reaction ID" value="UER00672"/>
</dbReference>
<feature type="binding site" evidence="10">
    <location>
        <position position="12"/>
    </location>
    <ligand>
        <name>ATP</name>
        <dbReference type="ChEBI" id="CHEBI:30616"/>
    </ligand>
</feature>
<dbReference type="CDD" id="cd07769">
    <property type="entry name" value="ASKHA_NBD_FGGY_GK"/>
    <property type="match status" value="1"/>
</dbReference>
<dbReference type="EMBL" id="VIWX01000006">
    <property type="protein sequence ID" value="TWF92840.1"/>
    <property type="molecule type" value="Genomic_DNA"/>
</dbReference>
<dbReference type="InterPro" id="IPR005999">
    <property type="entry name" value="Glycerol_kin"/>
</dbReference>
<comment type="catalytic activity">
    <reaction evidence="8 10">
        <text>glycerol + ATP = sn-glycerol 3-phosphate + ADP + H(+)</text>
        <dbReference type="Rhea" id="RHEA:21644"/>
        <dbReference type="ChEBI" id="CHEBI:15378"/>
        <dbReference type="ChEBI" id="CHEBI:17754"/>
        <dbReference type="ChEBI" id="CHEBI:30616"/>
        <dbReference type="ChEBI" id="CHEBI:57597"/>
        <dbReference type="ChEBI" id="CHEBI:456216"/>
        <dbReference type="EC" id="2.7.1.30"/>
    </reaction>
</comment>
<dbReference type="GO" id="GO:0004370">
    <property type="term" value="F:glycerol kinase activity"/>
    <property type="evidence" value="ECO:0007669"/>
    <property type="project" value="UniProtKB-UniRule"/>
</dbReference>
<keyword evidence="4 10" id="KW-0547">Nucleotide-binding</keyword>
<dbReference type="RefSeq" id="WP_145744079.1">
    <property type="nucleotide sequence ID" value="NZ_VIWX01000006.1"/>
</dbReference>
<feature type="binding site" evidence="10">
    <location>
        <position position="13"/>
    </location>
    <ligand>
        <name>ATP</name>
        <dbReference type="ChEBI" id="CHEBI:30616"/>
    </ligand>
</feature>
<dbReference type="Gene3D" id="3.30.420.40">
    <property type="match status" value="2"/>
</dbReference>
<feature type="binding site" evidence="10">
    <location>
        <position position="246"/>
    </location>
    <ligand>
        <name>sn-glycerol 3-phosphate</name>
        <dbReference type="ChEBI" id="CHEBI:57597"/>
    </ligand>
</feature>
<feature type="binding site" evidence="10">
    <location>
        <position position="134"/>
    </location>
    <ligand>
        <name>sn-glycerol 3-phosphate</name>
        <dbReference type="ChEBI" id="CHEBI:57597"/>
    </ligand>
</feature>
<dbReference type="Pfam" id="PF00370">
    <property type="entry name" value="FGGY_N"/>
    <property type="match status" value="1"/>
</dbReference>
<comment type="caution">
    <text evidence="14">The sequence shown here is derived from an EMBL/GenBank/DDBJ whole genome shotgun (WGS) entry which is preliminary data.</text>
</comment>
<dbReference type="OrthoDB" id="9805576at2"/>
<feature type="binding site" evidence="10">
    <location>
        <position position="312"/>
    </location>
    <ligand>
        <name>ATP</name>
        <dbReference type="ChEBI" id="CHEBI:30616"/>
    </ligand>
</feature>
<evidence type="ECO:0000256" key="5">
    <source>
        <dbReference type="ARBA" id="ARBA00022777"/>
    </source>
</evidence>
<protein>
    <recommendedName>
        <fullName evidence="10">Glycerol kinase</fullName>
        <ecNumber evidence="10">2.7.1.30</ecNumber>
    </recommendedName>
    <alternativeName>
        <fullName evidence="10">ATP:glycerol 3-phosphotransferase</fullName>
    </alternativeName>
    <alternativeName>
        <fullName evidence="10">Glycerokinase</fullName>
        <shortName evidence="10">GK</shortName>
    </alternativeName>
</protein>
<evidence type="ECO:0000259" key="13">
    <source>
        <dbReference type="Pfam" id="PF02782"/>
    </source>
</evidence>
<dbReference type="InterPro" id="IPR018485">
    <property type="entry name" value="FGGY_C"/>
</dbReference>
<feature type="binding site" evidence="10">
    <location>
        <position position="413"/>
    </location>
    <ligand>
        <name>ADP</name>
        <dbReference type="ChEBI" id="CHEBI:456216"/>
    </ligand>
</feature>
<feature type="binding site" evidence="10">
    <location>
        <position position="83"/>
    </location>
    <ligand>
        <name>glycerol</name>
        <dbReference type="ChEBI" id="CHEBI:17754"/>
    </ligand>
</feature>
<keyword evidence="15" id="KW-1185">Reference proteome</keyword>
<feature type="binding site" evidence="10">
    <location>
        <position position="316"/>
    </location>
    <ligand>
        <name>ATP</name>
        <dbReference type="ChEBI" id="CHEBI:30616"/>
    </ligand>
</feature>
<feature type="binding site" evidence="10">
    <location>
        <position position="82"/>
    </location>
    <ligand>
        <name>glycerol</name>
        <dbReference type="ChEBI" id="CHEBI:17754"/>
    </ligand>
</feature>
<dbReference type="FunFam" id="3.30.420.40:FF:000007">
    <property type="entry name" value="Glycerol kinase"/>
    <property type="match status" value="1"/>
</dbReference>
<dbReference type="Proteomes" id="UP000316184">
    <property type="component" value="Unassembled WGS sequence"/>
</dbReference>
<keyword evidence="5 10" id="KW-0418">Kinase</keyword>
<evidence type="ECO:0000256" key="1">
    <source>
        <dbReference type="ARBA" id="ARBA00005190"/>
    </source>
</evidence>
<dbReference type="Pfam" id="PF02782">
    <property type="entry name" value="FGGY_C"/>
    <property type="match status" value="1"/>
</dbReference>
<gene>
    <name evidence="10" type="primary">glpK</name>
    <name evidence="14" type="ORF">FHU35_16122</name>
</gene>
<dbReference type="HAMAP" id="MF_00186">
    <property type="entry name" value="Glycerol_kin"/>
    <property type="match status" value="1"/>
</dbReference>
<dbReference type="PROSITE" id="PS00933">
    <property type="entry name" value="FGGY_KINASES_1"/>
    <property type="match status" value="1"/>
</dbReference>
<feature type="binding site" evidence="10">
    <location>
        <position position="413"/>
    </location>
    <ligand>
        <name>ATP</name>
        <dbReference type="ChEBI" id="CHEBI:30616"/>
    </ligand>
</feature>
<feature type="domain" description="Carbohydrate kinase FGGY N-terminal" evidence="12">
    <location>
        <begin position="4"/>
        <end position="253"/>
    </location>
</feature>
<keyword evidence="3 10" id="KW-0808">Transferase</keyword>
<accession>A0A561U0G6</accession>
<reference evidence="14 15" key="1">
    <citation type="submission" date="2019-06" db="EMBL/GenBank/DDBJ databases">
        <title>Sequencing the genomes of 1000 actinobacteria strains.</title>
        <authorList>
            <person name="Klenk H.-P."/>
        </authorList>
    </citation>
    <scope>NUCLEOTIDE SEQUENCE [LARGE SCALE GENOMIC DNA]</scope>
    <source>
        <strain evidence="14 15">DSM 46699</strain>
    </source>
</reference>
<comment type="activity regulation">
    <text evidence="10">Inhibited by fructose 1,6-bisphosphate (FBP).</text>
</comment>
<dbReference type="AlphaFoldDB" id="A0A561U0G6"/>
<feature type="binding site" evidence="10">
    <location>
        <position position="12"/>
    </location>
    <ligand>
        <name>ADP</name>
        <dbReference type="ChEBI" id="CHEBI:456216"/>
    </ligand>
</feature>
<dbReference type="GO" id="GO:0005524">
    <property type="term" value="F:ATP binding"/>
    <property type="evidence" value="ECO:0007669"/>
    <property type="project" value="UniProtKB-UniRule"/>
</dbReference>
<feature type="binding site" evidence="10">
    <location>
        <position position="134"/>
    </location>
    <ligand>
        <name>glycerol</name>
        <dbReference type="ChEBI" id="CHEBI:17754"/>
    </ligand>
</feature>
<dbReference type="NCBIfam" id="NF000756">
    <property type="entry name" value="PRK00047.1"/>
    <property type="match status" value="1"/>
</dbReference>
<dbReference type="GO" id="GO:0006072">
    <property type="term" value="P:glycerol-3-phosphate metabolic process"/>
    <property type="evidence" value="ECO:0007669"/>
    <property type="project" value="InterPro"/>
</dbReference>
<keyword evidence="7 10" id="KW-0067">ATP-binding</keyword>
<keyword evidence="6 10" id="KW-0319">Glycerol metabolism</keyword>
<feature type="binding site" evidence="10">
    <location>
        <position position="12"/>
    </location>
    <ligand>
        <name>sn-glycerol 3-phosphate</name>
        <dbReference type="ChEBI" id="CHEBI:57597"/>
    </ligand>
</feature>
<feature type="binding site" evidence="10">
    <location>
        <position position="312"/>
    </location>
    <ligand>
        <name>ADP</name>
        <dbReference type="ChEBI" id="CHEBI:456216"/>
    </ligand>
</feature>
<evidence type="ECO:0000256" key="4">
    <source>
        <dbReference type="ARBA" id="ARBA00022741"/>
    </source>
</evidence>
<dbReference type="InterPro" id="IPR018483">
    <property type="entry name" value="Carb_kinase_FGGY_CS"/>
</dbReference>
<feature type="binding site" evidence="10">
    <location>
        <position position="268"/>
    </location>
    <ligand>
        <name>ATP</name>
        <dbReference type="ChEBI" id="CHEBI:30616"/>
    </ligand>
</feature>
<dbReference type="PANTHER" id="PTHR10196:SF69">
    <property type="entry name" value="GLYCEROL KINASE"/>
    <property type="match status" value="1"/>
</dbReference>
<feature type="domain" description="Carbohydrate kinase FGGY C-terminal" evidence="13">
    <location>
        <begin position="263"/>
        <end position="452"/>
    </location>
</feature>
<evidence type="ECO:0000313" key="14">
    <source>
        <dbReference type="EMBL" id="TWF92840.1"/>
    </source>
</evidence>
<dbReference type="SUPFAM" id="SSF53067">
    <property type="entry name" value="Actin-like ATPase domain"/>
    <property type="match status" value="2"/>
</dbReference>
<feature type="binding site" evidence="10">
    <location>
        <position position="417"/>
    </location>
    <ligand>
        <name>ADP</name>
        <dbReference type="ChEBI" id="CHEBI:456216"/>
    </ligand>
</feature>
<dbReference type="PIRSF" id="PIRSF000538">
    <property type="entry name" value="GlpK"/>
    <property type="match status" value="1"/>
</dbReference>
<comment type="pathway">
    <text evidence="1 10">Polyol metabolism; glycerol degradation via glycerol kinase pathway; sn-glycerol 3-phosphate from glycerol: step 1/1.</text>
</comment>
<evidence type="ECO:0000256" key="9">
    <source>
        <dbReference type="ARBA" id="ARBA00054633"/>
    </source>
</evidence>
<evidence type="ECO:0000256" key="7">
    <source>
        <dbReference type="ARBA" id="ARBA00022840"/>
    </source>
</evidence>
<dbReference type="InterPro" id="IPR018484">
    <property type="entry name" value="FGGY_N"/>
</dbReference>
<feature type="binding site" evidence="10">
    <location>
        <position position="16"/>
    </location>
    <ligand>
        <name>ADP</name>
        <dbReference type="ChEBI" id="CHEBI:456216"/>
    </ligand>
</feature>
<proteinExistence type="inferred from homology"/>
<evidence type="ECO:0000256" key="3">
    <source>
        <dbReference type="ARBA" id="ARBA00022679"/>
    </source>
</evidence>
<feature type="binding site" evidence="10">
    <location>
        <position position="14"/>
    </location>
    <ligand>
        <name>ATP</name>
        <dbReference type="ChEBI" id="CHEBI:30616"/>
    </ligand>
</feature>
<feature type="binding site" evidence="10">
    <location>
        <position position="247"/>
    </location>
    <ligand>
        <name>glycerol</name>
        <dbReference type="ChEBI" id="CHEBI:17754"/>
    </ligand>
</feature>
<evidence type="ECO:0000259" key="12">
    <source>
        <dbReference type="Pfam" id="PF00370"/>
    </source>
</evidence>
<dbReference type="GO" id="GO:0005829">
    <property type="term" value="C:cytosol"/>
    <property type="evidence" value="ECO:0007669"/>
    <property type="project" value="TreeGrafter"/>
</dbReference>
<dbReference type="PANTHER" id="PTHR10196">
    <property type="entry name" value="SUGAR KINASE"/>
    <property type="match status" value="1"/>
</dbReference>
<sequence>MASYVAAIDQGTTSSRCMIFDHSGRVVAVNQKEHRQLFPKAGWVEHDPLEIWDNVRQVCAGALASADLVSSDIAACGITNQRETTVVWDKATGKPVYNAIVWQDTRTDEIVSELGATEGQNRFQSKTGLPLATYFSGPKVKWMLDNVDGIRERAEKGELLFGNMDTWVLWNCTGGPDGGLHVTDPTNASRTLLMDLETLQWDPEICAEIGIPMSMLPEIRSSSEVYGQFRERGVFAGIPIAGILGDQQAATFGQACLSPGEAKNTYGTGNFVLLNTGTERVLSDNGLLTTVGYKIGTNDTVYCLEGSIAVTGSLVQWMRDNLGMIGSAPEIEQVARSVDDNGGAYFVPAFSGLFAPHWRSDARGAIVGLTRYVNRGHLARAVLEATAFQTREVIEAMNADSGVPLKSLKVDGGMVVNELLMQFQADILGVPVIRPVVNETTALGAAYAAGLAVGFWGSEADIRSNWAKDKQWDPSMTDEVREKQYRDWQKAVTKTFDWVE</sequence>
<evidence type="ECO:0000256" key="6">
    <source>
        <dbReference type="ARBA" id="ARBA00022798"/>
    </source>
</evidence>
<evidence type="ECO:0000313" key="15">
    <source>
        <dbReference type="Proteomes" id="UP000316184"/>
    </source>
</evidence>
<feature type="binding site" evidence="10">
    <location>
        <position position="83"/>
    </location>
    <ligand>
        <name>sn-glycerol 3-phosphate</name>
        <dbReference type="ChEBI" id="CHEBI:57597"/>
    </ligand>
</feature>
<evidence type="ECO:0000256" key="11">
    <source>
        <dbReference type="RuleBase" id="RU003733"/>
    </source>
</evidence>
<name>A0A561U0G6_9PSEU</name>
<dbReference type="GO" id="GO:0019563">
    <property type="term" value="P:glycerol catabolic process"/>
    <property type="evidence" value="ECO:0007669"/>
    <property type="project" value="UniProtKB-UniRule"/>
</dbReference>
<evidence type="ECO:0000256" key="2">
    <source>
        <dbReference type="ARBA" id="ARBA00009156"/>
    </source>
</evidence>
<dbReference type="FunFam" id="3.30.420.40:FF:000008">
    <property type="entry name" value="Glycerol kinase"/>
    <property type="match status" value="1"/>
</dbReference>
<comment type="similarity">
    <text evidence="2 10 11">Belongs to the FGGY kinase family.</text>
</comment>
<comment type="function">
    <text evidence="9 10">Key enzyme in the regulation of glycerol uptake and metabolism. Catalyzes the phosphorylation of glycerol to yield sn-glycerol 3-phosphate.</text>
</comment>
<dbReference type="PROSITE" id="PS00445">
    <property type="entry name" value="FGGY_KINASES_2"/>
    <property type="match status" value="1"/>
</dbReference>
<dbReference type="EC" id="2.7.1.30" evidence="10"/>
<feature type="binding site" evidence="10">
    <location>
        <position position="82"/>
    </location>
    <ligand>
        <name>sn-glycerol 3-phosphate</name>
        <dbReference type="ChEBI" id="CHEBI:57597"/>
    </ligand>
</feature>
<feature type="binding site" evidence="10">
    <location>
        <position position="268"/>
    </location>
    <ligand>
        <name>ADP</name>
        <dbReference type="ChEBI" id="CHEBI:456216"/>
    </ligand>
</feature>
<organism evidence="14 15">
    <name type="scientific">Saccharopolyspora dendranthemae</name>
    <dbReference type="NCBI Taxonomy" id="1181886"/>
    <lineage>
        <taxon>Bacteria</taxon>
        <taxon>Bacillati</taxon>
        <taxon>Actinomycetota</taxon>
        <taxon>Actinomycetes</taxon>
        <taxon>Pseudonocardiales</taxon>
        <taxon>Pseudonocardiaceae</taxon>
        <taxon>Saccharopolyspora</taxon>
    </lineage>
</organism>
<dbReference type="NCBIfam" id="TIGR01311">
    <property type="entry name" value="glycerol_kin"/>
    <property type="match status" value="1"/>
</dbReference>